<accession>A0A5B1L8H2</accession>
<keyword evidence="2" id="KW-1185">Reference proteome</keyword>
<gene>
    <name evidence="1" type="ORF">F0U44_20385</name>
</gene>
<dbReference type="Proteomes" id="UP000325003">
    <property type="component" value="Unassembled WGS sequence"/>
</dbReference>
<dbReference type="AlphaFoldDB" id="A0A5B1L8H2"/>
<sequence>MDPVTKNLRALQGALEHSLTIQRARVQEIVDDLVSRGTLSRTDADGLIGQLLSSSKDYSQALLQVLESVTSETRKTLGAGIAPVMATAGKLAGTVRKAPGLGGKKAVKLAPKQAAQAPKAAPAPPVDPLPGLAAMTVAEIKPRLAGLSVGALRKVRDNELAGKARKSVIGQIDTLLGAKS</sequence>
<proteinExistence type="predicted"/>
<comment type="caution">
    <text evidence="1">The sequence shown here is derived from an EMBL/GenBank/DDBJ whole genome shotgun (WGS) entry which is preliminary data.</text>
</comment>
<dbReference type="EMBL" id="VUJV01000008">
    <property type="protein sequence ID" value="KAA1415987.1"/>
    <property type="molecule type" value="Genomic_DNA"/>
</dbReference>
<organism evidence="1 2">
    <name type="scientific">Nocardioides humilatus</name>
    <dbReference type="NCBI Taxonomy" id="2607660"/>
    <lineage>
        <taxon>Bacteria</taxon>
        <taxon>Bacillati</taxon>
        <taxon>Actinomycetota</taxon>
        <taxon>Actinomycetes</taxon>
        <taxon>Propionibacteriales</taxon>
        <taxon>Nocardioidaceae</taxon>
        <taxon>Nocardioides</taxon>
    </lineage>
</organism>
<evidence type="ECO:0000313" key="1">
    <source>
        <dbReference type="EMBL" id="KAA1415987.1"/>
    </source>
</evidence>
<reference evidence="1 2" key="1">
    <citation type="submission" date="2019-09" db="EMBL/GenBank/DDBJ databases">
        <title>Nocardioides panacisoli sp. nov., isolated from the soil of a ginseng field.</title>
        <authorList>
            <person name="Cho C."/>
        </authorList>
    </citation>
    <scope>NUCLEOTIDE SEQUENCE [LARGE SCALE GENOMIC DNA]</scope>
    <source>
        <strain evidence="1 2">BN130099</strain>
    </source>
</reference>
<name>A0A5B1L8H2_9ACTN</name>
<evidence type="ECO:0000313" key="2">
    <source>
        <dbReference type="Proteomes" id="UP000325003"/>
    </source>
</evidence>
<protein>
    <submittedName>
        <fullName evidence="1">Uncharacterized protein</fullName>
    </submittedName>
</protein>
<dbReference type="RefSeq" id="WP_149730213.1">
    <property type="nucleotide sequence ID" value="NZ_VUJV01000008.1"/>
</dbReference>
<reference evidence="1 2" key="2">
    <citation type="submission" date="2019-09" db="EMBL/GenBank/DDBJ databases">
        <authorList>
            <person name="Jin C."/>
        </authorList>
    </citation>
    <scope>NUCLEOTIDE SEQUENCE [LARGE SCALE GENOMIC DNA]</scope>
    <source>
        <strain evidence="1 2">BN130099</strain>
    </source>
</reference>